<name>A0A3M7SMP2_BRAPC</name>
<comment type="caution">
    <text evidence="1">The sequence shown here is derived from an EMBL/GenBank/DDBJ whole genome shotgun (WGS) entry which is preliminary data.</text>
</comment>
<organism evidence="1 2">
    <name type="scientific">Brachionus plicatilis</name>
    <name type="common">Marine rotifer</name>
    <name type="synonym">Brachionus muelleri</name>
    <dbReference type="NCBI Taxonomy" id="10195"/>
    <lineage>
        <taxon>Eukaryota</taxon>
        <taxon>Metazoa</taxon>
        <taxon>Spiralia</taxon>
        <taxon>Gnathifera</taxon>
        <taxon>Rotifera</taxon>
        <taxon>Eurotatoria</taxon>
        <taxon>Monogononta</taxon>
        <taxon>Pseudotrocha</taxon>
        <taxon>Ploima</taxon>
        <taxon>Brachionidae</taxon>
        <taxon>Brachionus</taxon>
    </lineage>
</organism>
<evidence type="ECO:0000313" key="1">
    <source>
        <dbReference type="EMBL" id="RNA36996.1"/>
    </source>
</evidence>
<sequence length="60" mass="7239">MRQLFFGIIFQDFENLFSPFRFLALSCQPVETQQETNNKTKVPDQNEVQNFRLLMLNKKR</sequence>
<dbReference type="Proteomes" id="UP000276133">
    <property type="component" value="Unassembled WGS sequence"/>
</dbReference>
<accession>A0A3M7SMP2</accession>
<dbReference type="AlphaFoldDB" id="A0A3M7SMP2"/>
<reference evidence="1 2" key="1">
    <citation type="journal article" date="2018" name="Sci. Rep.">
        <title>Genomic signatures of local adaptation to the degree of environmental predictability in rotifers.</title>
        <authorList>
            <person name="Franch-Gras L."/>
            <person name="Hahn C."/>
            <person name="Garcia-Roger E.M."/>
            <person name="Carmona M.J."/>
            <person name="Serra M."/>
            <person name="Gomez A."/>
        </authorList>
    </citation>
    <scope>NUCLEOTIDE SEQUENCE [LARGE SCALE GENOMIC DNA]</scope>
    <source>
        <strain evidence="1">HYR1</strain>
    </source>
</reference>
<proteinExistence type="predicted"/>
<protein>
    <submittedName>
        <fullName evidence="1">Uncharacterized protein</fullName>
    </submittedName>
</protein>
<evidence type="ECO:0000313" key="2">
    <source>
        <dbReference type="Proteomes" id="UP000276133"/>
    </source>
</evidence>
<dbReference type="EMBL" id="REGN01001107">
    <property type="protein sequence ID" value="RNA36996.1"/>
    <property type="molecule type" value="Genomic_DNA"/>
</dbReference>
<keyword evidence="2" id="KW-1185">Reference proteome</keyword>
<gene>
    <name evidence="1" type="ORF">BpHYR1_011933</name>
</gene>